<organism evidence="1 2">
    <name type="scientific">Streptomyces albiaxialis</name>
    <dbReference type="NCBI Taxonomy" id="329523"/>
    <lineage>
        <taxon>Bacteria</taxon>
        <taxon>Bacillati</taxon>
        <taxon>Actinomycetota</taxon>
        <taxon>Actinomycetes</taxon>
        <taxon>Kitasatosporales</taxon>
        <taxon>Streptomycetaceae</taxon>
        <taxon>Streptomyces</taxon>
    </lineage>
</organism>
<keyword evidence="2" id="KW-1185">Reference proteome</keyword>
<protein>
    <submittedName>
        <fullName evidence="1">Uncharacterized protein</fullName>
    </submittedName>
</protein>
<reference evidence="1 2" key="1">
    <citation type="journal article" date="2019" name="Int. J. Syst. Evol. Microbiol.">
        <title>The Global Catalogue of Microorganisms (GCM) 10K type strain sequencing project: providing services to taxonomists for standard genome sequencing and annotation.</title>
        <authorList>
            <consortium name="The Broad Institute Genomics Platform"/>
            <consortium name="The Broad Institute Genome Sequencing Center for Infectious Disease"/>
            <person name="Wu L."/>
            <person name="Ma J."/>
        </authorList>
    </citation>
    <scope>NUCLEOTIDE SEQUENCE [LARGE SCALE GENOMIC DNA]</scope>
    <source>
        <strain evidence="1 2">JCM 15478</strain>
    </source>
</reference>
<gene>
    <name evidence="1" type="ORF">GCM10009801_17720</name>
</gene>
<accession>A0ABN2VRP2</accession>
<dbReference type="EMBL" id="BAAAPE010000005">
    <property type="protein sequence ID" value="GAA2068900.1"/>
    <property type="molecule type" value="Genomic_DNA"/>
</dbReference>
<dbReference type="InterPro" id="IPR045778">
    <property type="entry name" value="DUF6204"/>
</dbReference>
<proteinExistence type="predicted"/>
<comment type="caution">
    <text evidence="1">The sequence shown here is derived from an EMBL/GenBank/DDBJ whole genome shotgun (WGS) entry which is preliminary data.</text>
</comment>
<sequence length="138" mass="15396">MPASARPETEWSRTDPARYGRGMSIRTFRITVRGVFDGLTTDQKAELLAEAPQHDMLVAAFTPEGHLTYDIAARPAFTFRFQDSGEAEEDILAATERAQEAARAWLTGRGYGWKNLRSQAEDLSQAPLGKRQRRRAAG</sequence>
<evidence type="ECO:0000313" key="1">
    <source>
        <dbReference type="EMBL" id="GAA2068900.1"/>
    </source>
</evidence>
<dbReference type="Proteomes" id="UP001500016">
    <property type="component" value="Unassembled WGS sequence"/>
</dbReference>
<evidence type="ECO:0000313" key="2">
    <source>
        <dbReference type="Proteomes" id="UP001500016"/>
    </source>
</evidence>
<dbReference type="Pfam" id="PF19707">
    <property type="entry name" value="DUF6204"/>
    <property type="match status" value="1"/>
</dbReference>
<name>A0ABN2VRP2_9ACTN</name>